<evidence type="ECO:0000313" key="3">
    <source>
        <dbReference type="Proteomes" id="UP001245285"/>
    </source>
</evidence>
<accession>A0ABU3CPD5</accession>
<reference evidence="2 3" key="1">
    <citation type="submission" date="2023-09" db="EMBL/GenBank/DDBJ databases">
        <authorList>
            <person name="Rey-Velasco X."/>
        </authorList>
    </citation>
    <scope>NUCLEOTIDE SEQUENCE [LARGE SCALE GENOMIC DNA]</scope>
    <source>
        <strain evidence="2 3">F260</strain>
    </source>
</reference>
<sequence length="235" mass="26888">MRVLKMNILFCGFMCLFLVNVHAQKIPDNYKLLYEEDFEGDFTLSSFEFTDAEAWKIGNVDKNHALELHKKSAYSPPVRSPLNIAFIKDRKFGSFILEAKLQQTGKEYGHRDLCLFFGLKDPSNFYYTHIASNADPNAHNIFLVNDAPRTNIANKTTVGFDWGTTEEWHKIRLERDISSGIIRVFVDDMNAPVMEAEDKHFDFGYIGFGSFDDTGKIDNVKIWGPALAPVKHGFF</sequence>
<dbReference type="RefSeq" id="WP_311496201.1">
    <property type="nucleotide sequence ID" value="NZ_JAVRHO010000029.1"/>
</dbReference>
<keyword evidence="3" id="KW-1185">Reference proteome</keyword>
<organism evidence="2 3">
    <name type="scientific">Autumnicola lenta</name>
    <dbReference type="NCBI Taxonomy" id="3075593"/>
    <lineage>
        <taxon>Bacteria</taxon>
        <taxon>Pseudomonadati</taxon>
        <taxon>Bacteroidota</taxon>
        <taxon>Flavobacteriia</taxon>
        <taxon>Flavobacteriales</taxon>
        <taxon>Flavobacteriaceae</taxon>
        <taxon>Autumnicola</taxon>
    </lineage>
</organism>
<keyword evidence="1" id="KW-0732">Signal</keyword>
<dbReference type="Gene3D" id="2.60.120.560">
    <property type="entry name" value="Exo-inulinase, domain 1"/>
    <property type="match status" value="1"/>
</dbReference>
<proteinExistence type="predicted"/>
<feature type="signal peptide" evidence="1">
    <location>
        <begin position="1"/>
        <end position="23"/>
    </location>
</feature>
<evidence type="ECO:0008006" key="4">
    <source>
        <dbReference type="Google" id="ProtNLM"/>
    </source>
</evidence>
<dbReference type="Proteomes" id="UP001245285">
    <property type="component" value="Unassembled WGS sequence"/>
</dbReference>
<evidence type="ECO:0000256" key="1">
    <source>
        <dbReference type="SAM" id="SignalP"/>
    </source>
</evidence>
<dbReference type="EMBL" id="JAVRHO010000029">
    <property type="protein sequence ID" value="MDT0648102.1"/>
    <property type="molecule type" value="Genomic_DNA"/>
</dbReference>
<gene>
    <name evidence="2" type="ORF">RM545_15515</name>
</gene>
<feature type="chain" id="PRO_5046432683" description="Lectin" evidence="1">
    <location>
        <begin position="24"/>
        <end position="235"/>
    </location>
</feature>
<evidence type="ECO:0000313" key="2">
    <source>
        <dbReference type="EMBL" id="MDT0648102.1"/>
    </source>
</evidence>
<comment type="caution">
    <text evidence="2">The sequence shown here is derived from an EMBL/GenBank/DDBJ whole genome shotgun (WGS) entry which is preliminary data.</text>
</comment>
<protein>
    <recommendedName>
        <fullName evidence="4">Lectin</fullName>
    </recommendedName>
</protein>
<name>A0ABU3CPD5_9FLAO</name>
<dbReference type="InterPro" id="IPR013320">
    <property type="entry name" value="ConA-like_dom_sf"/>
</dbReference>
<dbReference type="SUPFAM" id="SSF49899">
    <property type="entry name" value="Concanavalin A-like lectins/glucanases"/>
    <property type="match status" value="1"/>
</dbReference>